<evidence type="ECO:0000256" key="9">
    <source>
        <dbReference type="PROSITE-ProRule" id="PRU00108"/>
    </source>
</evidence>
<dbReference type="PROSITE" id="PS00027">
    <property type="entry name" value="HOMEOBOX_1"/>
    <property type="match status" value="1"/>
</dbReference>
<dbReference type="GO" id="GO:0007399">
    <property type="term" value="P:nervous system development"/>
    <property type="evidence" value="ECO:0007669"/>
    <property type="project" value="UniProtKB-ARBA"/>
</dbReference>
<evidence type="ECO:0000256" key="2">
    <source>
        <dbReference type="ARBA" id="ARBA00004123"/>
    </source>
</evidence>
<sequence>MNLHRFHIKHGNTDVPVTAHFSSHGLCERDFKVTVLMGIFKTQQERKEWEVKLMLKFNNNSFPFSCALVTIVGSPYKKFSMPPGSSSALPPIGQLTHFPTPARRRHRTTFSQEQLEHLEAAFLKNHYPDIYCREELAKTTKLNEARIQVWFQNRRAKHRKHERATQKPPTVISACSSLMAGMCPVSTTARQYQYQYPHSISHIPHFSSMSTGYSSTSPVGQFSCPGGHAHLPGAQPATRQHDEWYGPLRALSSPAPGLHSSMLPLAPMPGLDHSSHWN</sequence>
<dbReference type="Gene3D" id="1.10.10.60">
    <property type="entry name" value="Homeodomain-like"/>
    <property type="match status" value="1"/>
</dbReference>
<comment type="function">
    <text evidence="1">Possibly involved in the ontogenesis of pituitary gonadotropes, as well as somatotropes, lactotropes and caudomedial thyrotropes.</text>
</comment>
<dbReference type="Pfam" id="PF00046">
    <property type="entry name" value="Homeodomain"/>
    <property type="match status" value="1"/>
</dbReference>
<dbReference type="GO" id="GO:0000977">
    <property type="term" value="F:RNA polymerase II transcription regulatory region sequence-specific DNA binding"/>
    <property type="evidence" value="ECO:0007669"/>
    <property type="project" value="TreeGrafter"/>
</dbReference>
<feature type="non-terminal residue" evidence="12">
    <location>
        <position position="278"/>
    </location>
</feature>
<evidence type="ECO:0000256" key="8">
    <source>
        <dbReference type="ARBA" id="ARBA00030888"/>
    </source>
</evidence>
<dbReference type="InterPro" id="IPR001356">
    <property type="entry name" value="HD"/>
</dbReference>
<feature type="domain" description="Homeobox" evidence="11">
    <location>
        <begin position="101"/>
        <end position="161"/>
    </location>
</feature>
<dbReference type="AlphaFoldDB" id="A0A8X7XEU5"/>
<evidence type="ECO:0000256" key="10">
    <source>
        <dbReference type="RuleBase" id="RU000682"/>
    </source>
</evidence>
<evidence type="ECO:0000256" key="4">
    <source>
        <dbReference type="ARBA" id="ARBA00019432"/>
    </source>
</evidence>
<name>A0A8X7XEU5_POLSE</name>
<accession>A0A8X7XEU5</accession>
<comment type="similarity">
    <text evidence="3">Belongs to the paired homeobox family.</text>
</comment>
<gene>
    <name evidence="12" type="primary">Prop1</name>
    <name evidence="12" type="ORF">GTO96_0010263</name>
</gene>
<protein>
    <recommendedName>
        <fullName evidence="4">Homeobox protein prophet of Pit-1</fullName>
    </recommendedName>
    <alternativeName>
        <fullName evidence="8">Pituitary-specific homeodomain factor</fullName>
    </alternativeName>
</protein>
<proteinExistence type="inferred from homology"/>
<keyword evidence="6 9" id="KW-0371">Homeobox</keyword>
<dbReference type="InterPro" id="IPR017970">
    <property type="entry name" value="Homeobox_CS"/>
</dbReference>
<feature type="non-terminal residue" evidence="12">
    <location>
        <position position="1"/>
    </location>
</feature>
<dbReference type="InterPro" id="IPR050649">
    <property type="entry name" value="Paired_Homeobox_TFs"/>
</dbReference>
<dbReference type="SMART" id="SM00389">
    <property type="entry name" value="HOX"/>
    <property type="match status" value="1"/>
</dbReference>
<evidence type="ECO:0000256" key="6">
    <source>
        <dbReference type="ARBA" id="ARBA00023155"/>
    </source>
</evidence>
<evidence type="ECO:0000259" key="11">
    <source>
        <dbReference type="PROSITE" id="PS50071"/>
    </source>
</evidence>
<keyword evidence="5 9" id="KW-0238">DNA-binding</keyword>
<feature type="DNA-binding region" description="Homeobox" evidence="9">
    <location>
        <begin position="103"/>
        <end position="162"/>
    </location>
</feature>
<dbReference type="EMBL" id="JAATIS010000859">
    <property type="protein sequence ID" value="KAG2467373.1"/>
    <property type="molecule type" value="Genomic_DNA"/>
</dbReference>
<comment type="caution">
    <text evidence="12">The sequence shown here is derived from an EMBL/GenBank/DDBJ whole genome shotgun (WGS) entry which is preliminary data.</text>
</comment>
<dbReference type="PANTHER" id="PTHR24329">
    <property type="entry name" value="HOMEOBOX PROTEIN ARISTALESS"/>
    <property type="match status" value="1"/>
</dbReference>
<dbReference type="SUPFAM" id="SSF46689">
    <property type="entry name" value="Homeodomain-like"/>
    <property type="match status" value="1"/>
</dbReference>
<evidence type="ECO:0000256" key="5">
    <source>
        <dbReference type="ARBA" id="ARBA00023125"/>
    </source>
</evidence>
<keyword evidence="7 9" id="KW-0539">Nucleus</keyword>
<dbReference type="FunFam" id="1.10.10.60:FF:000138">
    <property type="entry name" value="Homeobox protein prophet of Pit-1"/>
    <property type="match status" value="1"/>
</dbReference>
<dbReference type="PROSITE" id="PS50071">
    <property type="entry name" value="HOMEOBOX_2"/>
    <property type="match status" value="1"/>
</dbReference>
<dbReference type="CDD" id="cd00086">
    <property type="entry name" value="homeodomain"/>
    <property type="match status" value="1"/>
</dbReference>
<dbReference type="Proteomes" id="UP000886611">
    <property type="component" value="Unassembled WGS sequence"/>
</dbReference>
<dbReference type="InterPro" id="IPR009057">
    <property type="entry name" value="Homeodomain-like_sf"/>
</dbReference>
<reference evidence="12 13" key="1">
    <citation type="journal article" date="2021" name="Cell">
        <title>Tracing the genetic footprints of vertebrate landing in non-teleost ray-finned fishes.</title>
        <authorList>
            <person name="Bi X."/>
            <person name="Wang K."/>
            <person name="Yang L."/>
            <person name="Pan H."/>
            <person name="Jiang H."/>
            <person name="Wei Q."/>
            <person name="Fang M."/>
            <person name="Yu H."/>
            <person name="Zhu C."/>
            <person name="Cai Y."/>
            <person name="He Y."/>
            <person name="Gan X."/>
            <person name="Zeng H."/>
            <person name="Yu D."/>
            <person name="Zhu Y."/>
            <person name="Jiang H."/>
            <person name="Qiu Q."/>
            <person name="Yang H."/>
            <person name="Zhang Y.E."/>
            <person name="Wang W."/>
            <person name="Zhu M."/>
            <person name="He S."/>
            <person name="Zhang G."/>
        </authorList>
    </citation>
    <scope>NUCLEOTIDE SEQUENCE [LARGE SCALE GENOMIC DNA]</scope>
    <source>
        <strain evidence="12">Bchr_013</strain>
    </source>
</reference>
<evidence type="ECO:0000256" key="1">
    <source>
        <dbReference type="ARBA" id="ARBA00002030"/>
    </source>
</evidence>
<dbReference type="PANTHER" id="PTHR24329:SF547">
    <property type="entry name" value="HOMEOBOX PROTEIN PROPHET OF PIT-1-LIKE"/>
    <property type="match status" value="1"/>
</dbReference>
<comment type="subcellular location">
    <subcellularLocation>
        <location evidence="2 9 10">Nucleus</location>
    </subcellularLocation>
</comment>
<keyword evidence="13" id="KW-1185">Reference proteome</keyword>
<dbReference type="GO" id="GO:0005634">
    <property type="term" value="C:nucleus"/>
    <property type="evidence" value="ECO:0007669"/>
    <property type="project" value="UniProtKB-SubCell"/>
</dbReference>
<dbReference type="GO" id="GO:0000981">
    <property type="term" value="F:DNA-binding transcription factor activity, RNA polymerase II-specific"/>
    <property type="evidence" value="ECO:0007669"/>
    <property type="project" value="InterPro"/>
</dbReference>
<organism evidence="12 13">
    <name type="scientific">Polypterus senegalus</name>
    <name type="common">Senegal bichir</name>
    <dbReference type="NCBI Taxonomy" id="55291"/>
    <lineage>
        <taxon>Eukaryota</taxon>
        <taxon>Metazoa</taxon>
        <taxon>Chordata</taxon>
        <taxon>Craniata</taxon>
        <taxon>Vertebrata</taxon>
        <taxon>Euteleostomi</taxon>
        <taxon>Actinopterygii</taxon>
        <taxon>Polypteriformes</taxon>
        <taxon>Polypteridae</taxon>
        <taxon>Polypterus</taxon>
    </lineage>
</organism>
<evidence type="ECO:0000313" key="12">
    <source>
        <dbReference type="EMBL" id="KAG2467373.1"/>
    </source>
</evidence>
<evidence type="ECO:0000256" key="3">
    <source>
        <dbReference type="ARBA" id="ARBA00005733"/>
    </source>
</evidence>
<evidence type="ECO:0000256" key="7">
    <source>
        <dbReference type="ARBA" id="ARBA00023242"/>
    </source>
</evidence>
<evidence type="ECO:0000313" key="13">
    <source>
        <dbReference type="Proteomes" id="UP000886611"/>
    </source>
</evidence>